<comment type="caution">
    <text evidence="2">The sequence shown here is derived from an EMBL/GenBank/DDBJ whole genome shotgun (WGS) entry which is preliminary data.</text>
</comment>
<proteinExistence type="predicted"/>
<name>A0ABU6X356_9FABA</name>
<organism evidence="2 3">
    <name type="scientific">Stylosanthes scabra</name>
    <dbReference type="NCBI Taxonomy" id="79078"/>
    <lineage>
        <taxon>Eukaryota</taxon>
        <taxon>Viridiplantae</taxon>
        <taxon>Streptophyta</taxon>
        <taxon>Embryophyta</taxon>
        <taxon>Tracheophyta</taxon>
        <taxon>Spermatophyta</taxon>
        <taxon>Magnoliopsida</taxon>
        <taxon>eudicotyledons</taxon>
        <taxon>Gunneridae</taxon>
        <taxon>Pentapetalae</taxon>
        <taxon>rosids</taxon>
        <taxon>fabids</taxon>
        <taxon>Fabales</taxon>
        <taxon>Fabaceae</taxon>
        <taxon>Papilionoideae</taxon>
        <taxon>50 kb inversion clade</taxon>
        <taxon>dalbergioids sensu lato</taxon>
        <taxon>Dalbergieae</taxon>
        <taxon>Pterocarpus clade</taxon>
        <taxon>Stylosanthes</taxon>
    </lineage>
</organism>
<feature type="region of interest" description="Disordered" evidence="1">
    <location>
        <begin position="50"/>
        <end position="79"/>
    </location>
</feature>
<evidence type="ECO:0000313" key="2">
    <source>
        <dbReference type="EMBL" id="MED6192277.1"/>
    </source>
</evidence>
<keyword evidence="3" id="KW-1185">Reference proteome</keyword>
<gene>
    <name evidence="2" type="ORF">PIB30_008803</name>
</gene>
<accession>A0ABU6X356</accession>
<protein>
    <submittedName>
        <fullName evidence="2">Uncharacterized protein</fullName>
    </submittedName>
</protein>
<dbReference type="EMBL" id="JASCZI010211468">
    <property type="protein sequence ID" value="MED6192277.1"/>
    <property type="molecule type" value="Genomic_DNA"/>
</dbReference>
<evidence type="ECO:0000313" key="3">
    <source>
        <dbReference type="Proteomes" id="UP001341840"/>
    </source>
</evidence>
<sequence>MSSRFKYCKPPRFDLRKYQWRPMLKETHQQVNQTMDHLKHQQYMRRMVLQQQQEQETNNKKNQEKGGSNNTNTNNNNFVERRTTVGGGAAAAKANAVDNANSRLISFLEKDESFFTPWSWDPNNNASGSLNQREEKTTINFNVGRFSIER</sequence>
<reference evidence="2 3" key="1">
    <citation type="journal article" date="2023" name="Plants (Basel)">
        <title>Bridging the Gap: Combining Genomics and Transcriptomics Approaches to Understand Stylosanthes scabra, an Orphan Legume from the Brazilian Caatinga.</title>
        <authorList>
            <person name="Ferreira-Neto J.R.C."/>
            <person name="da Silva M.D."/>
            <person name="Binneck E."/>
            <person name="de Melo N.F."/>
            <person name="da Silva R.H."/>
            <person name="de Melo A.L.T.M."/>
            <person name="Pandolfi V."/>
            <person name="Bustamante F.O."/>
            <person name="Brasileiro-Vidal A.C."/>
            <person name="Benko-Iseppon A.M."/>
        </authorList>
    </citation>
    <scope>NUCLEOTIDE SEQUENCE [LARGE SCALE GENOMIC DNA]</scope>
    <source>
        <tissue evidence="2">Leaves</tissue>
    </source>
</reference>
<evidence type="ECO:0000256" key="1">
    <source>
        <dbReference type="SAM" id="MobiDB-lite"/>
    </source>
</evidence>
<dbReference type="Proteomes" id="UP001341840">
    <property type="component" value="Unassembled WGS sequence"/>
</dbReference>